<dbReference type="NCBIfam" id="TIGR02136">
    <property type="entry name" value="ptsS_2"/>
    <property type="match status" value="1"/>
</dbReference>
<evidence type="ECO:0000313" key="13">
    <source>
        <dbReference type="EMBL" id="TLG77192.1"/>
    </source>
</evidence>
<comment type="similarity">
    <text evidence="3 10">Belongs to the PstS family.</text>
</comment>
<name>A0A5R8QGU3_9FIRM</name>
<comment type="function">
    <text evidence="10">Involved in the system for phosphate transport across the cytoplasmic membrane.</text>
</comment>
<dbReference type="GO" id="GO:0042301">
    <property type="term" value="F:phosphate ion binding"/>
    <property type="evidence" value="ECO:0007669"/>
    <property type="project" value="UniProtKB-UniRule"/>
</dbReference>
<evidence type="ECO:0000256" key="8">
    <source>
        <dbReference type="ARBA" id="ARBA00023139"/>
    </source>
</evidence>
<evidence type="ECO:0000256" key="7">
    <source>
        <dbReference type="ARBA" id="ARBA00022729"/>
    </source>
</evidence>
<dbReference type="PANTHER" id="PTHR30570:SF1">
    <property type="entry name" value="PHOSPHATE-BINDING PROTEIN PSTS"/>
    <property type="match status" value="1"/>
</dbReference>
<dbReference type="EMBL" id="VBWP01000001">
    <property type="protein sequence ID" value="TLG77192.1"/>
    <property type="molecule type" value="Genomic_DNA"/>
</dbReference>
<comment type="subunit">
    <text evidence="4 10">The complex is composed of two ATP-binding proteins (PstB), two transmembrane proteins (PstC and PstA) and a solute-binding protein (PstS).</text>
</comment>
<evidence type="ECO:0000256" key="3">
    <source>
        <dbReference type="ARBA" id="ARBA00008725"/>
    </source>
</evidence>
<evidence type="ECO:0000256" key="11">
    <source>
        <dbReference type="SAM" id="MobiDB-lite"/>
    </source>
</evidence>
<dbReference type="AlphaFoldDB" id="A0A5R8QGU3"/>
<gene>
    <name evidence="13" type="ORF">FEZ08_00820</name>
</gene>
<evidence type="ECO:0000256" key="5">
    <source>
        <dbReference type="ARBA" id="ARBA00022448"/>
    </source>
</evidence>
<dbReference type="CDD" id="cd13653">
    <property type="entry name" value="PBP2_phosphate_like_1"/>
    <property type="match status" value="1"/>
</dbReference>
<evidence type="ECO:0000256" key="10">
    <source>
        <dbReference type="RuleBase" id="RU367119"/>
    </source>
</evidence>
<protein>
    <recommendedName>
        <fullName evidence="10">Phosphate-binding protein</fullName>
    </recommendedName>
</protein>
<sequence length="275" mass="29097">MKLGKTLIVLGILGAVLAGCSTQADNSNTSITINGSTSVAELFETTNGHEGIIDAYKTVAPNVTIKMSPTGSSDGIKAAQSGSTEIGMSSRQLKTEEKTGLTSVMIAVDAIAIVVNPENSVDNLTSQQLTDIYTGKITNWKDVGGKDAPISVVARESGSGTRGAFEELLEIKDQMVTSANEFNGTGAVRTEVSQNPNAIGYLSLGAIDDHLKAIHLNDVEATVDNVKNGSYTLQRPFLLVYKEDVVTDADKAFIDWVLSPEGQQIVTAKKYIAVN</sequence>
<keyword evidence="9 10" id="KW-0449">Lipoprotein</keyword>
<evidence type="ECO:0000256" key="6">
    <source>
        <dbReference type="ARBA" id="ARBA00022592"/>
    </source>
</evidence>
<keyword evidence="10" id="KW-0472">Membrane</keyword>
<keyword evidence="6 10" id="KW-0592">Phosphate transport</keyword>
<reference evidence="13 14" key="1">
    <citation type="submission" date="2019-05" db="EMBL/GenBank/DDBJ databases">
        <title>Culicoidintestinum kansasii gen. nov., sp. nov. from the gastrointestinal tract of the biting midge, Culicoides sonorensis.</title>
        <authorList>
            <person name="Neupane S."/>
            <person name="Ghosh A."/>
            <person name="Gunther S."/>
            <person name="Martin K."/>
            <person name="Zurek L."/>
        </authorList>
    </citation>
    <scope>NUCLEOTIDE SEQUENCE [LARGE SCALE GENOMIC DNA]</scope>
    <source>
        <strain evidence="13 14">CS-1</strain>
    </source>
</reference>
<dbReference type="GO" id="GO:0006817">
    <property type="term" value="P:phosphate ion transport"/>
    <property type="evidence" value="ECO:0007669"/>
    <property type="project" value="UniProtKB-UniRule"/>
</dbReference>
<dbReference type="InParanoid" id="A0A5R8QGU3"/>
<dbReference type="Proteomes" id="UP000306912">
    <property type="component" value="Unassembled WGS sequence"/>
</dbReference>
<comment type="function">
    <text evidence="1">Part of the ABC transporter complex PstSACB involved in phosphate import.</text>
</comment>
<proteinExistence type="inferred from homology"/>
<feature type="domain" description="PBP" evidence="12">
    <location>
        <begin position="27"/>
        <end position="261"/>
    </location>
</feature>
<dbReference type="PANTHER" id="PTHR30570">
    <property type="entry name" value="PERIPLASMIC PHOSPHATE BINDING COMPONENT OF PHOSPHATE ABC TRANSPORTER"/>
    <property type="match status" value="1"/>
</dbReference>
<dbReference type="InterPro" id="IPR011862">
    <property type="entry name" value="Phos-bd"/>
</dbReference>
<dbReference type="OrthoDB" id="9790048at2"/>
<feature type="chain" id="PRO_5027164386" description="Phosphate-binding protein" evidence="10">
    <location>
        <begin position="25"/>
        <end position="275"/>
    </location>
</feature>
<evidence type="ECO:0000256" key="2">
    <source>
        <dbReference type="ARBA" id="ARBA00004193"/>
    </source>
</evidence>
<keyword evidence="14" id="KW-1185">Reference proteome</keyword>
<evidence type="ECO:0000256" key="4">
    <source>
        <dbReference type="ARBA" id="ARBA00011529"/>
    </source>
</evidence>
<comment type="caution">
    <text evidence="13">The sequence shown here is derived from an EMBL/GenBank/DDBJ whole genome shotgun (WGS) entry which is preliminary data.</text>
</comment>
<accession>A0A5R8QGU3</accession>
<evidence type="ECO:0000256" key="1">
    <source>
        <dbReference type="ARBA" id="ARBA00002841"/>
    </source>
</evidence>
<dbReference type="SUPFAM" id="SSF53850">
    <property type="entry name" value="Periplasmic binding protein-like II"/>
    <property type="match status" value="1"/>
</dbReference>
<dbReference type="PROSITE" id="PS51257">
    <property type="entry name" value="PROKAR_LIPOPROTEIN"/>
    <property type="match status" value="1"/>
</dbReference>
<organism evidence="13 14">
    <name type="scientific">Culicoidibacter larvae</name>
    <dbReference type="NCBI Taxonomy" id="2579976"/>
    <lineage>
        <taxon>Bacteria</taxon>
        <taxon>Bacillati</taxon>
        <taxon>Bacillota</taxon>
        <taxon>Culicoidibacteria</taxon>
        <taxon>Culicoidibacterales</taxon>
        <taxon>Culicoidibacteraceae</taxon>
        <taxon>Culicoidibacter</taxon>
    </lineage>
</organism>
<dbReference type="InterPro" id="IPR050811">
    <property type="entry name" value="Phosphate_ABC_transporter"/>
</dbReference>
<dbReference type="RefSeq" id="WP_138189800.1">
    <property type="nucleotide sequence ID" value="NZ_VBWP01000001.1"/>
</dbReference>
<keyword evidence="7 10" id="KW-0732">Signal</keyword>
<keyword evidence="8 10" id="KW-0564">Palmitate</keyword>
<evidence type="ECO:0000313" key="14">
    <source>
        <dbReference type="Proteomes" id="UP000306912"/>
    </source>
</evidence>
<keyword evidence="5 10" id="KW-0813">Transport</keyword>
<dbReference type="FunCoup" id="A0A5R8QGU3">
    <property type="interactions" value="213"/>
</dbReference>
<dbReference type="InterPro" id="IPR024370">
    <property type="entry name" value="PBP_domain"/>
</dbReference>
<feature type="signal peptide" evidence="10">
    <location>
        <begin position="1"/>
        <end position="24"/>
    </location>
</feature>
<feature type="region of interest" description="Disordered" evidence="11">
    <location>
        <begin position="71"/>
        <end position="91"/>
    </location>
</feature>
<dbReference type="Pfam" id="PF12849">
    <property type="entry name" value="PBP_like_2"/>
    <property type="match status" value="1"/>
</dbReference>
<feature type="compositionally biased region" description="Polar residues" evidence="11">
    <location>
        <begin position="80"/>
        <end position="91"/>
    </location>
</feature>
<comment type="subcellular location">
    <subcellularLocation>
        <location evidence="2 10">Cell membrane</location>
        <topology evidence="2 10">Lipid-anchor</topology>
    </subcellularLocation>
</comment>
<dbReference type="Gene3D" id="3.40.190.10">
    <property type="entry name" value="Periplasmic binding protein-like II"/>
    <property type="match status" value="2"/>
</dbReference>
<evidence type="ECO:0000256" key="9">
    <source>
        <dbReference type="ARBA" id="ARBA00023288"/>
    </source>
</evidence>
<dbReference type="GO" id="GO:0005886">
    <property type="term" value="C:plasma membrane"/>
    <property type="evidence" value="ECO:0007669"/>
    <property type="project" value="UniProtKB-SubCell"/>
</dbReference>
<keyword evidence="10" id="KW-1003">Cell membrane</keyword>
<evidence type="ECO:0000259" key="12">
    <source>
        <dbReference type="Pfam" id="PF12849"/>
    </source>
</evidence>